<dbReference type="InterPro" id="IPR058782">
    <property type="entry name" value="GIY_YIG_3"/>
</dbReference>
<organism evidence="2 3">
    <name type="scientific">Nitratireductor aquimarinus</name>
    <dbReference type="NCBI Taxonomy" id="889300"/>
    <lineage>
        <taxon>Bacteria</taxon>
        <taxon>Pseudomonadati</taxon>
        <taxon>Pseudomonadota</taxon>
        <taxon>Alphaproteobacteria</taxon>
        <taxon>Hyphomicrobiales</taxon>
        <taxon>Phyllobacteriaceae</taxon>
        <taxon>Nitratireductor</taxon>
    </lineage>
</organism>
<evidence type="ECO:0000313" key="2">
    <source>
        <dbReference type="EMBL" id="MDV6226965.1"/>
    </source>
</evidence>
<evidence type="ECO:0000259" key="1">
    <source>
        <dbReference type="Pfam" id="PF26468"/>
    </source>
</evidence>
<keyword evidence="3" id="KW-1185">Reference proteome</keyword>
<dbReference type="RefSeq" id="WP_317561391.1">
    <property type="nucleotide sequence ID" value="NZ_JAWLIP010000005.1"/>
</dbReference>
<dbReference type="EMBL" id="JAWLIP010000005">
    <property type="protein sequence ID" value="MDV6226965.1"/>
    <property type="molecule type" value="Genomic_DNA"/>
</dbReference>
<comment type="caution">
    <text evidence="2">The sequence shown here is derived from an EMBL/GenBank/DDBJ whole genome shotgun (WGS) entry which is preliminary data.</text>
</comment>
<reference evidence="2 3" key="1">
    <citation type="submission" date="2023-10" db="EMBL/GenBank/DDBJ databases">
        <authorList>
            <person name="Venkata Ramana C."/>
            <person name="Sasikala C."/>
            <person name="Dhurka M."/>
        </authorList>
    </citation>
    <scope>NUCLEOTIDE SEQUENCE [LARGE SCALE GENOMIC DNA]</scope>
    <source>
        <strain evidence="2 3">KCTC 32151</strain>
    </source>
</reference>
<evidence type="ECO:0000313" key="3">
    <source>
        <dbReference type="Proteomes" id="UP001185659"/>
    </source>
</evidence>
<proteinExistence type="predicted"/>
<protein>
    <recommendedName>
        <fullName evidence="1">GIY-YIG domain-containing protein</fullName>
    </recommendedName>
</protein>
<feature type="domain" description="GIY-YIG" evidence="1">
    <location>
        <begin position="3"/>
        <end position="229"/>
    </location>
</feature>
<gene>
    <name evidence="2" type="ORF">R2G56_11775</name>
</gene>
<dbReference type="Pfam" id="PF26468">
    <property type="entry name" value="GIY_YIG_3"/>
    <property type="match status" value="1"/>
</dbReference>
<name>A0ABU4AL60_9HYPH</name>
<dbReference type="Proteomes" id="UP001185659">
    <property type="component" value="Unassembled WGS sequence"/>
</dbReference>
<accession>A0ABU4AL60</accession>
<sequence length="230" mass="26125">MGTRLQDLRCFYLLLDELEGRIGGKRLLENCTGRLDWPRRGVYFFFENGESRAGGSLAPRVVRIGTHALKPGSNTRLWSRLAQHRGSVRQGSGHHRSSIFRLIVGNSLIHRDDLLCESWGDQSATREIRKAEREIEMKVSATIGKMPFLWVDVDDDTGPESDRGVIERGSIALVSNWSKDPIDAPSSSWLGHFSCRERVRRSGLWNNNHVDESYTPGFLDVLERHVRRTG</sequence>